<dbReference type="Proteomes" id="UP001212152">
    <property type="component" value="Unassembled WGS sequence"/>
</dbReference>
<name>A0AAD5XL71_9FUNG</name>
<gene>
    <name evidence="2" type="ORF">HDU87_006305</name>
</gene>
<evidence type="ECO:0000313" key="2">
    <source>
        <dbReference type="EMBL" id="KAJ3175353.1"/>
    </source>
</evidence>
<sequence length="311" mass="34660">MPSTPNTKNVEALWRNRALRRLALPLLVCTLLAVWLLDPFHFNRPTDSPQVPSDPATALLAAELSEKAAHLAAQAKTVAVIIEARPLSNMVSILLYFAGFLGPDWPIHIFHSSANVDLIKSSSAILTHIRHGRIVLHPLPATTKLETHDSISEFLTNAWIWQTLGDATHALFFQADSILCGSSPLRPENFLGYSFVGAPIAPAHGKGFNGGLSLRHIPTMLRVIEKFNWSETRLYEDQWFANHIPLLADPPAPPLPTIEQSKYFSVETIWAEKPMGYHQAKRWNAGRMSEILEWCPELALAEEGTLHNRPV</sequence>
<organism evidence="2 3">
    <name type="scientific">Geranomyces variabilis</name>
    <dbReference type="NCBI Taxonomy" id="109894"/>
    <lineage>
        <taxon>Eukaryota</taxon>
        <taxon>Fungi</taxon>
        <taxon>Fungi incertae sedis</taxon>
        <taxon>Chytridiomycota</taxon>
        <taxon>Chytridiomycota incertae sedis</taxon>
        <taxon>Chytridiomycetes</taxon>
        <taxon>Spizellomycetales</taxon>
        <taxon>Powellomycetaceae</taxon>
        <taxon>Geranomyces</taxon>
    </lineage>
</organism>
<keyword evidence="3" id="KW-1185">Reference proteome</keyword>
<evidence type="ECO:0000313" key="3">
    <source>
        <dbReference type="Proteomes" id="UP001212152"/>
    </source>
</evidence>
<dbReference type="AlphaFoldDB" id="A0AAD5XL71"/>
<protein>
    <recommendedName>
        <fullName evidence="1">DUF5672 domain-containing protein</fullName>
    </recommendedName>
</protein>
<reference evidence="2" key="1">
    <citation type="submission" date="2020-05" db="EMBL/GenBank/DDBJ databases">
        <title>Phylogenomic resolution of chytrid fungi.</title>
        <authorList>
            <person name="Stajich J.E."/>
            <person name="Amses K."/>
            <person name="Simmons R."/>
            <person name="Seto K."/>
            <person name="Myers J."/>
            <person name="Bonds A."/>
            <person name="Quandt C.A."/>
            <person name="Barry K."/>
            <person name="Liu P."/>
            <person name="Grigoriev I."/>
            <person name="Longcore J.E."/>
            <person name="James T.Y."/>
        </authorList>
    </citation>
    <scope>NUCLEOTIDE SEQUENCE</scope>
    <source>
        <strain evidence="2">JEL0379</strain>
    </source>
</reference>
<dbReference type="EMBL" id="JADGJQ010000053">
    <property type="protein sequence ID" value="KAJ3175353.1"/>
    <property type="molecule type" value="Genomic_DNA"/>
</dbReference>
<feature type="domain" description="DUF5672" evidence="1">
    <location>
        <begin position="138"/>
        <end position="278"/>
    </location>
</feature>
<dbReference type="Pfam" id="PF18922">
    <property type="entry name" value="DUF5672"/>
    <property type="match status" value="1"/>
</dbReference>
<accession>A0AAD5XL71</accession>
<evidence type="ECO:0000259" key="1">
    <source>
        <dbReference type="Pfam" id="PF18922"/>
    </source>
</evidence>
<dbReference type="InterPro" id="IPR043729">
    <property type="entry name" value="DUF5672"/>
</dbReference>
<proteinExistence type="predicted"/>
<comment type="caution">
    <text evidence="2">The sequence shown here is derived from an EMBL/GenBank/DDBJ whole genome shotgun (WGS) entry which is preliminary data.</text>
</comment>